<accession>A0A2S1FID4</accession>
<gene>
    <name evidence="2" type="ORF">pH8NP1_p012</name>
</gene>
<sequence length="72" mass="8371">MANGWTTERRQRQAELIKTWRPWEQSTGPKTPEGKAAVARNPWKGGHRQQLRELSKMVNEQVRQSRELVASC</sequence>
<name>A0A2S1FID4_9BURK</name>
<protein>
    <submittedName>
        <fullName evidence="2">Uncharacterized protein</fullName>
    </submittedName>
</protein>
<reference evidence="2" key="1">
    <citation type="submission" date="2018-01" db="EMBL/GenBank/DDBJ databases">
        <title>Plasmids of psychrophilic Polaromonas spp. isolated from Arctic and Antarctic glaciers.</title>
        <authorList>
            <person name="Dziewit L."/>
            <person name="Ciok A."/>
        </authorList>
    </citation>
    <scope>NUCLEOTIDE SEQUENCE</scope>
    <source>
        <plasmid evidence="2">pH8NP1</plasmid>
    </source>
</reference>
<organism evidence="2">
    <name type="scientific">Polaromonas sp. H8N</name>
    <dbReference type="NCBI Taxonomy" id="1840297"/>
    <lineage>
        <taxon>Bacteria</taxon>
        <taxon>Pseudomonadati</taxon>
        <taxon>Pseudomonadota</taxon>
        <taxon>Betaproteobacteria</taxon>
        <taxon>Burkholderiales</taxon>
        <taxon>Comamonadaceae</taxon>
        <taxon>Polaromonas</taxon>
    </lineage>
</organism>
<dbReference type="EMBL" id="MG869621">
    <property type="protein sequence ID" value="AWD72273.1"/>
    <property type="molecule type" value="Genomic_DNA"/>
</dbReference>
<geneLocation type="plasmid" evidence="2">
    <name>pH8NP1</name>
</geneLocation>
<proteinExistence type="predicted"/>
<evidence type="ECO:0000256" key="1">
    <source>
        <dbReference type="SAM" id="MobiDB-lite"/>
    </source>
</evidence>
<feature type="region of interest" description="Disordered" evidence="1">
    <location>
        <begin position="24"/>
        <end position="52"/>
    </location>
</feature>
<keyword evidence="2" id="KW-0614">Plasmid</keyword>
<evidence type="ECO:0000313" key="2">
    <source>
        <dbReference type="EMBL" id="AWD72273.1"/>
    </source>
</evidence>
<dbReference type="AlphaFoldDB" id="A0A2S1FID4"/>